<dbReference type="PROSITE" id="PS51186">
    <property type="entry name" value="GNAT"/>
    <property type="match status" value="1"/>
</dbReference>
<dbReference type="Gene3D" id="3.40.630.30">
    <property type="match status" value="1"/>
</dbReference>
<dbReference type="Proteomes" id="UP000218595">
    <property type="component" value="Chromosome"/>
</dbReference>
<organism evidence="3 4">
    <name type="scientific">Pseudomonas izuensis</name>
    <dbReference type="NCBI Taxonomy" id="2684212"/>
    <lineage>
        <taxon>Bacteria</taxon>
        <taxon>Pseudomonadati</taxon>
        <taxon>Pseudomonadota</taxon>
        <taxon>Gammaproteobacteria</taxon>
        <taxon>Pseudomonadales</taxon>
        <taxon>Pseudomonadaceae</taxon>
        <taxon>Pseudomonas</taxon>
    </lineage>
</organism>
<evidence type="ECO:0000313" key="4">
    <source>
        <dbReference type="Proteomes" id="UP000218595"/>
    </source>
</evidence>
<name>A0ABM7RNP8_9PSED</name>
<keyword evidence="4" id="KW-1185">Reference proteome</keyword>
<proteinExistence type="predicted"/>
<gene>
    <name evidence="3" type="ORF">LAB08_R19850</name>
</gene>
<dbReference type="InterPro" id="IPR038740">
    <property type="entry name" value="BioF2-like_GNAT_dom"/>
</dbReference>
<feature type="compositionally biased region" description="Pro residues" evidence="1">
    <location>
        <begin position="376"/>
        <end position="388"/>
    </location>
</feature>
<dbReference type="InterPro" id="IPR016181">
    <property type="entry name" value="Acyl_CoA_acyltransferase"/>
</dbReference>
<dbReference type="EMBL" id="AP017423">
    <property type="protein sequence ID" value="BCX67350.1"/>
    <property type="molecule type" value="Genomic_DNA"/>
</dbReference>
<evidence type="ECO:0000259" key="2">
    <source>
        <dbReference type="PROSITE" id="PS51186"/>
    </source>
</evidence>
<dbReference type="RefSeq" id="WP_096512382.1">
    <property type="nucleotide sequence ID" value="NZ_AP017423.2"/>
</dbReference>
<dbReference type="InterPro" id="IPR000182">
    <property type="entry name" value="GNAT_dom"/>
</dbReference>
<evidence type="ECO:0000256" key="1">
    <source>
        <dbReference type="SAM" id="MobiDB-lite"/>
    </source>
</evidence>
<dbReference type="SUPFAM" id="SSF55729">
    <property type="entry name" value="Acyl-CoA N-acyltransferases (Nat)"/>
    <property type="match status" value="1"/>
</dbReference>
<feature type="region of interest" description="Disordered" evidence="1">
    <location>
        <begin position="370"/>
        <end position="407"/>
    </location>
</feature>
<dbReference type="Pfam" id="PF13480">
    <property type="entry name" value="Acetyltransf_6"/>
    <property type="match status" value="1"/>
</dbReference>
<protein>
    <submittedName>
        <fullName evidence="3">GNAT family N-acetyltransferase</fullName>
    </submittedName>
</protein>
<sequence>MTVRFEWRTSLCAADFPAAAYEALRLRVMDHTPFNALAWMSASEQALTAGERLHVLLGWQGPELVLCLPLVASIERFGGLPFRVLHHLGYPLADRLALLACLDTADMRQALIEIRRRLPHALLQLNELCEPPDASALGGWMNQSSTSERRLACRVPVHLISEADRQEVSGDPRYKLRRARKRIAACGAQVRRITPDATTMGPLLKTLGEVEAVSWKGDEGVGIFADDRRRQWMDRAFTALAARNLVRVVVLELDGRCISYRLGLLEQGRLYDYNLAFLPQYADLGSGRVLLEEWIRWGLDDHWRWIDASRVSLENSSHQLHERMTGQMEHWRWSFYSWRPGGLALGLALRVWQRFKPMLQQWRARRAAAADTPAPVAAPAPVSGPKPPAATDRLMEGKHATPSHSQR</sequence>
<evidence type="ECO:0000313" key="3">
    <source>
        <dbReference type="EMBL" id="BCX67350.1"/>
    </source>
</evidence>
<accession>A0ABM7RNP8</accession>
<reference evidence="3 4" key="1">
    <citation type="submission" date="2016-04" db="EMBL/GenBank/DDBJ databases">
        <title>Complete genome sequence of Pseudomonas sp. LAB-08 isolated from TCE contaminated aquifer soil.</title>
        <authorList>
            <person name="Dohra H."/>
            <person name="Suzuki K."/>
            <person name="Fatma A."/>
            <person name="Inuzuka Y."/>
            <person name="Honjo M."/>
            <person name="Tashiro Y."/>
            <person name="Futamata H."/>
        </authorList>
    </citation>
    <scope>NUCLEOTIDE SEQUENCE [LARGE SCALE GENOMIC DNA]</scope>
    <source>
        <strain evidence="3 4">LAB-08</strain>
    </source>
</reference>
<feature type="domain" description="N-acetyltransferase" evidence="2">
    <location>
        <begin position="188"/>
        <end position="350"/>
    </location>
</feature>